<protein>
    <recommendedName>
        <fullName evidence="3">Urease accessory protein UreG</fullName>
    </recommendedName>
</protein>
<keyword evidence="2" id="KW-1185">Reference proteome</keyword>
<evidence type="ECO:0000313" key="1">
    <source>
        <dbReference type="EMBL" id="AQS70800.1"/>
    </source>
</evidence>
<organism evidence="1 2">
    <name type="scientific">Streptomyces pactum</name>
    <dbReference type="NCBI Taxonomy" id="68249"/>
    <lineage>
        <taxon>Bacteria</taxon>
        <taxon>Bacillati</taxon>
        <taxon>Actinomycetota</taxon>
        <taxon>Actinomycetes</taxon>
        <taxon>Kitasatosporales</taxon>
        <taxon>Streptomycetaceae</taxon>
        <taxon>Streptomyces</taxon>
    </lineage>
</organism>
<dbReference type="EMBL" id="CP019724">
    <property type="protein sequence ID" value="AQS70800.1"/>
    <property type="molecule type" value="Genomic_DNA"/>
</dbReference>
<proteinExistence type="predicted"/>
<sequence>MNSPGQEPGRAGSAGPGFKGAAARILVIITPPPAVSADAHRPDGCRRALRIGLAGPVGSGKTATVAARSCWSAR</sequence>
<dbReference type="Proteomes" id="UP000189443">
    <property type="component" value="Chromosome"/>
</dbReference>
<name>A0A1S6JGC3_9ACTN</name>
<dbReference type="KEGG" id="spac:B1H29_31395"/>
<reference evidence="1 2" key="1">
    <citation type="submission" date="2017-02" db="EMBL/GenBank/DDBJ databases">
        <title>Streptomyces pactum ACT12 Genome sequencing and assembly.</title>
        <authorList>
            <person name="Xue Q."/>
            <person name="Yan X."/>
            <person name="Jia L."/>
            <person name="Yan H."/>
        </authorList>
    </citation>
    <scope>NUCLEOTIDE SEQUENCE [LARGE SCALE GENOMIC DNA]</scope>
    <source>
        <strain evidence="1 2">ACT12</strain>
    </source>
</reference>
<gene>
    <name evidence="1" type="ORF">B1H29_31395</name>
</gene>
<evidence type="ECO:0008006" key="3">
    <source>
        <dbReference type="Google" id="ProtNLM"/>
    </source>
</evidence>
<dbReference type="AlphaFoldDB" id="A0A1S6JGC3"/>
<accession>A0A1S6JGC3</accession>
<evidence type="ECO:0000313" key="2">
    <source>
        <dbReference type="Proteomes" id="UP000189443"/>
    </source>
</evidence>